<dbReference type="InterPro" id="IPR019734">
    <property type="entry name" value="TPR_rpt"/>
</dbReference>
<dbReference type="InterPro" id="IPR050697">
    <property type="entry name" value="Adenylyl/Guanylyl_Cyclase_3/4"/>
</dbReference>
<evidence type="ECO:0000313" key="3">
    <source>
        <dbReference type="EMBL" id="PAP95906.1"/>
    </source>
</evidence>
<reference evidence="3 4" key="1">
    <citation type="submission" date="2017-08" db="EMBL/GenBank/DDBJ databases">
        <title>Mesorhizobium wenxinae sp. nov., a novel rhizobial species isolated from root nodules of chickpea (Cicer arietinum L.).</title>
        <authorList>
            <person name="Zhang J."/>
        </authorList>
    </citation>
    <scope>NUCLEOTIDE SEQUENCE [LARGE SCALE GENOMIC DNA]</scope>
    <source>
        <strain evidence="4">WYCCWR 10019</strain>
    </source>
</reference>
<dbReference type="SMART" id="SM00028">
    <property type="entry name" value="TPR"/>
    <property type="match status" value="3"/>
</dbReference>
<keyword evidence="1" id="KW-0802">TPR repeat</keyword>
<feature type="domain" description="Guanylate cyclase" evidence="2">
    <location>
        <begin position="7"/>
        <end position="122"/>
    </location>
</feature>
<dbReference type="InterPro" id="IPR029787">
    <property type="entry name" value="Nucleotide_cyclase"/>
</dbReference>
<dbReference type="InterPro" id="IPR004155">
    <property type="entry name" value="PBS_lyase_HEAT"/>
</dbReference>
<dbReference type="PROSITE" id="PS50005">
    <property type="entry name" value="TPR"/>
    <property type="match status" value="1"/>
</dbReference>
<dbReference type="Pfam" id="PF13432">
    <property type="entry name" value="TPR_16"/>
    <property type="match status" value="2"/>
</dbReference>
<dbReference type="SUPFAM" id="SSF48371">
    <property type="entry name" value="ARM repeat"/>
    <property type="match status" value="1"/>
</dbReference>
<gene>
    <name evidence="3" type="ORF">CIT31_08910</name>
</gene>
<comment type="caution">
    <text evidence="3">The sequence shown here is derived from an EMBL/GenBank/DDBJ whole genome shotgun (WGS) entry which is preliminary data.</text>
</comment>
<dbReference type="GO" id="GO:0004016">
    <property type="term" value="F:adenylate cyclase activity"/>
    <property type="evidence" value="ECO:0007669"/>
    <property type="project" value="UniProtKB-ARBA"/>
</dbReference>
<proteinExistence type="predicted"/>
<dbReference type="RefSeq" id="WP_095518292.1">
    <property type="nucleotide sequence ID" value="NZ_NPKH01000016.1"/>
</dbReference>
<dbReference type="Gene3D" id="1.25.40.10">
    <property type="entry name" value="Tetratricopeptide repeat domain"/>
    <property type="match status" value="2"/>
</dbReference>
<dbReference type="Gene3D" id="3.30.70.1230">
    <property type="entry name" value="Nucleotide cyclase"/>
    <property type="match status" value="1"/>
</dbReference>
<name>A0A271KJN2_9HYPH</name>
<dbReference type="PROSITE" id="PS50125">
    <property type="entry name" value="GUANYLATE_CYCLASE_2"/>
    <property type="match status" value="1"/>
</dbReference>
<dbReference type="SUPFAM" id="SSF48452">
    <property type="entry name" value="TPR-like"/>
    <property type="match status" value="1"/>
</dbReference>
<protein>
    <recommendedName>
        <fullName evidence="2">Guanylate cyclase domain-containing protein</fullName>
    </recommendedName>
</protein>
<accession>A0A271KJN2</accession>
<keyword evidence="4" id="KW-1185">Reference proteome</keyword>
<dbReference type="PANTHER" id="PTHR43081">
    <property type="entry name" value="ADENYLATE CYCLASE, TERMINAL-DIFFERENTIATION SPECIFIC-RELATED"/>
    <property type="match status" value="1"/>
</dbReference>
<dbReference type="Gene3D" id="1.25.10.10">
    <property type="entry name" value="Leucine-rich Repeat Variant"/>
    <property type="match status" value="1"/>
</dbReference>
<evidence type="ECO:0000259" key="2">
    <source>
        <dbReference type="PROSITE" id="PS50125"/>
    </source>
</evidence>
<dbReference type="GO" id="GO:0006171">
    <property type="term" value="P:cAMP biosynthetic process"/>
    <property type="evidence" value="ECO:0007669"/>
    <property type="project" value="TreeGrafter"/>
</dbReference>
<dbReference type="Proteomes" id="UP000215931">
    <property type="component" value="Unassembled WGS sequence"/>
</dbReference>
<dbReference type="GO" id="GO:0035556">
    <property type="term" value="P:intracellular signal transduction"/>
    <property type="evidence" value="ECO:0007669"/>
    <property type="project" value="InterPro"/>
</dbReference>
<dbReference type="InterPro" id="IPR016024">
    <property type="entry name" value="ARM-type_fold"/>
</dbReference>
<dbReference type="OrthoDB" id="9807521at2"/>
<dbReference type="AlphaFoldDB" id="A0A271KJN2"/>
<dbReference type="EMBL" id="NPKH01000016">
    <property type="protein sequence ID" value="PAP95906.1"/>
    <property type="molecule type" value="Genomic_DNA"/>
</dbReference>
<dbReference type="Pfam" id="PF00211">
    <property type="entry name" value="Guanylate_cyc"/>
    <property type="match status" value="1"/>
</dbReference>
<dbReference type="Gene3D" id="3.40.50.10070">
    <property type="entry name" value="TolB, N-terminal domain"/>
    <property type="match status" value="1"/>
</dbReference>
<dbReference type="SMART" id="SM00567">
    <property type="entry name" value="EZ_HEAT"/>
    <property type="match status" value="2"/>
</dbReference>
<dbReference type="CDD" id="cd07302">
    <property type="entry name" value="CHD"/>
    <property type="match status" value="1"/>
</dbReference>
<dbReference type="SUPFAM" id="SSF55073">
    <property type="entry name" value="Nucleotide cyclase"/>
    <property type="match status" value="1"/>
</dbReference>
<organism evidence="3 4">
    <name type="scientific">Mesorhizobium wenxiniae</name>
    <dbReference type="NCBI Taxonomy" id="2014805"/>
    <lineage>
        <taxon>Bacteria</taxon>
        <taxon>Pseudomonadati</taxon>
        <taxon>Pseudomonadota</taxon>
        <taxon>Alphaproteobacteria</taxon>
        <taxon>Hyphomicrobiales</taxon>
        <taxon>Phyllobacteriaceae</taxon>
        <taxon>Mesorhizobium</taxon>
    </lineage>
</organism>
<dbReference type="PANTHER" id="PTHR43081:SF19">
    <property type="entry name" value="PH-SENSITIVE ADENYLATE CYCLASE RV1264"/>
    <property type="match status" value="1"/>
</dbReference>
<sequence length="729" mass="79640">MERRLAAILAADIVGYSRLMEADEADTLARLKSTRENLIDPKIIAHKGRTVKLMGDGALVEFSSVVDAVGCAVEIQETMAECNAELPKEKQLEFRIGVNLGDVIVEGQDIYGDGVNVAARLEGMAEPGGVLISGTAFDQVERKLGFDFEFLGEQQVKNIEKPVRLYRVGPRARVPSGTVPAKRKPYVEWRRLTVAAMALILAAGGVALWKVLSDGSGPPVEVASKTRMVLPLPDKPSIAVLPFTNMSDEAGQEIFTDGMTDDLITDLSKVSGLFVIARNSTFAYRGKPVKISQIAEELGVRYVLEGSVRRADEQVRVNAQLIDALTGGHVWADRFDGNVADIFAVQDVFVAKIVEALKVNLTTTEKTEIARAKPDNIAAKEAFEEGWSLYLRYNAQDTAAAIASLKKATELDPEYGRAYAALALAYFRVVDSLWGKELGRDEPYFWFGAHDYIELAKKYPTSLSYTVEAFRNAYQGVAEDARRDAGRAIALDPNDPEAHIATAWALTISGEPAEALNFVATAMRLNPNYPSHYVLARGIALFAIGDLKQAAEVFEEGVRRNPDATALFLPLSSVLAQLGRREEARQMLLKFRPGVGQKGLENLADSIHQSFKWDYEHESVRERLNDGVRIAALPLDVTVTSLETALETDDPFSQQYAAKRLGWFGPAALQAVPALVEALKVEYLRREVIVALGKIGPPAQAAIPALVALQNEALVGIYAKDALSKIRGN</sequence>
<evidence type="ECO:0000256" key="1">
    <source>
        <dbReference type="PROSITE-ProRule" id="PRU00339"/>
    </source>
</evidence>
<dbReference type="InterPro" id="IPR011990">
    <property type="entry name" value="TPR-like_helical_dom_sf"/>
</dbReference>
<feature type="repeat" description="TPR" evidence="1">
    <location>
        <begin position="531"/>
        <end position="564"/>
    </location>
</feature>
<evidence type="ECO:0000313" key="4">
    <source>
        <dbReference type="Proteomes" id="UP000215931"/>
    </source>
</evidence>
<dbReference type="InterPro" id="IPR011989">
    <property type="entry name" value="ARM-like"/>
</dbReference>
<dbReference type="InterPro" id="IPR001054">
    <property type="entry name" value="A/G_cyclase"/>
</dbReference>